<dbReference type="GO" id="GO:0008270">
    <property type="term" value="F:zinc ion binding"/>
    <property type="evidence" value="ECO:0007669"/>
    <property type="project" value="UniProtKB-KW"/>
</dbReference>
<keyword evidence="6" id="KW-0677">Repeat</keyword>
<dbReference type="AlphaFoldDB" id="A0A164XNI8"/>
<evidence type="ECO:0000256" key="5">
    <source>
        <dbReference type="ARBA" id="ARBA00022723"/>
    </source>
</evidence>
<evidence type="ECO:0000256" key="11">
    <source>
        <dbReference type="PROSITE-ProRule" id="PRU00175"/>
    </source>
</evidence>
<dbReference type="PROSITE" id="PS50908">
    <property type="entry name" value="RWD"/>
    <property type="match status" value="1"/>
</dbReference>
<evidence type="ECO:0000256" key="8">
    <source>
        <dbReference type="ARBA" id="ARBA00022786"/>
    </source>
</evidence>
<keyword evidence="8" id="KW-0833">Ubl conjugation pathway</keyword>
<dbReference type="Pfam" id="PF22191">
    <property type="entry name" value="IBR_1"/>
    <property type="match status" value="1"/>
</dbReference>
<reference evidence="15 16" key="1">
    <citation type="journal article" date="2016" name="Mol. Biol. Evol.">
        <title>Comparative Genomics of Early-Diverging Mushroom-Forming Fungi Provides Insights into the Origins of Lignocellulose Decay Capabilities.</title>
        <authorList>
            <person name="Nagy L.G."/>
            <person name="Riley R."/>
            <person name="Tritt A."/>
            <person name="Adam C."/>
            <person name="Daum C."/>
            <person name="Floudas D."/>
            <person name="Sun H."/>
            <person name="Yadav J.S."/>
            <person name="Pangilinan J."/>
            <person name="Larsson K.H."/>
            <person name="Matsuura K."/>
            <person name="Barry K."/>
            <person name="Labutti K."/>
            <person name="Kuo R."/>
            <person name="Ohm R.A."/>
            <person name="Bhattacharya S.S."/>
            <person name="Shirouzu T."/>
            <person name="Yoshinaga Y."/>
            <person name="Martin F.M."/>
            <person name="Grigoriev I.V."/>
            <person name="Hibbett D.S."/>
        </authorList>
    </citation>
    <scope>NUCLEOTIDE SEQUENCE [LARGE SCALE GENOMIC DNA]</scope>
    <source>
        <strain evidence="15 16">HHB9708</strain>
    </source>
</reference>
<keyword evidence="9" id="KW-0862">Zinc</keyword>
<dbReference type="SUPFAM" id="SSF57850">
    <property type="entry name" value="RING/U-box"/>
    <property type="match status" value="3"/>
</dbReference>
<dbReference type="EMBL" id="KV419400">
    <property type="protein sequence ID" value="KZS96148.1"/>
    <property type="molecule type" value="Genomic_DNA"/>
</dbReference>
<feature type="domain" description="RWD" evidence="13">
    <location>
        <begin position="10"/>
        <end position="142"/>
    </location>
</feature>
<name>A0A164XNI8_9AGAM</name>
<comment type="similarity">
    <text evidence="10">Belongs to the RBR family. RNF14 subfamily.</text>
</comment>
<dbReference type="Pfam" id="PF01485">
    <property type="entry name" value="IBR"/>
    <property type="match status" value="1"/>
</dbReference>
<dbReference type="GO" id="GO:0016567">
    <property type="term" value="P:protein ubiquitination"/>
    <property type="evidence" value="ECO:0007669"/>
    <property type="project" value="InterPro"/>
</dbReference>
<evidence type="ECO:0000256" key="6">
    <source>
        <dbReference type="ARBA" id="ARBA00022737"/>
    </source>
</evidence>
<dbReference type="SUPFAM" id="SSF54495">
    <property type="entry name" value="UBC-like"/>
    <property type="match status" value="1"/>
</dbReference>
<keyword evidence="7 11" id="KW-0863">Zinc-finger</keyword>
<sequence length="451" mass="50774">MDKLSQAHIDELEVVEAIYPEFLQTVSERPNALIRLEIPVNCTQQTFTIQQELYANVPKASSSPITLDLSHLPPLILEILLTPAYPEHSPPIIRSLSSRYSWVARKSSQELKYHLSQMWTEGDSVLCNWVDYIYSGEFLDTLLPSRHISHRSPLTLAGLLRNHQAEALNEAFVSQSFPCPICLSSLKGSKCITLECAHVACRSCLSDFWGFCITEGDIGRVQCPFPECIKAGNEAGEEDVRRIITDDLLKRWKWLRAKRAVDLDPTIVLCPLDFCQSPVPGPPKTGDDTESNWDRLRTCPSCGYSFCSLCRRTWHGPHTPCVSSATAEFILEYMTLPDDAPKKAQIETRYGKANMKRLVAKYLEEKALKEWLSESTTPCPGCSVNVEKSMGCNHMTCSKCKQHFCYRCGTKISAANPYAHFSSPGQPCFNKLFDFAATQEEWVPMDIFNGL</sequence>
<evidence type="ECO:0000259" key="12">
    <source>
        <dbReference type="PROSITE" id="PS50089"/>
    </source>
</evidence>
<protein>
    <recommendedName>
        <fullName evidence="3">RBR-type E3 ubiquitin transferase</fullName>
        <ecNumber evidence="3">2.3.2.31</ecNumber>
    </recommendedName>
</protein>
<feature type="domain" description="RING-type" evidence="14">
    <location>
        <begin position="175"/>
        <end position="432"/>
    </location>
</feature>
<dbReference type="SMART" id="SM00647">
    <property type="entry name" value="IBR"/>
    <property type="match status" value="2"/>
</dbReference>
<dbReference type="GO" id="GO:0061630">
    <property type="term" value="F:ubiquitin protein ligase activity"/>
    <property type="evidence" value="ECO:0007669"/>
    <property type="project" value="UniProtKB-EC"/>
</dbReference>
<feature type="domain" description="RING-type" evidence="12">
    <location>
        <begin position="179"/>
        <end position="227"/>
    </location>
</feature>
<accession>A0A164XNI8</accession>
<dbReference type="Proteomes" id="UP000076722">
    <property type="component" value="Unassembled WGS sequence"/>
</dbReference>
<dbReference type="Pfam" id="PF05773">
    <property type="entry name" value="RWD"/>
    <property type="match status" value="1"/>
</dbReference>
<dbReference type="InterPro" id="IPR031127">
    <property type="entry name" value="E3_UB_ligase_RBR"/>
</dbReference>
<comment type="catalytic activity">
    <reaction evidence="1">
        <text>[E2 ubiquitin-conjugating enzyme]-S-ubiquitinyl-L-cysteine + [acceptor protein]-L-lysine = [E2 ubiquitin-conjugating enzyme]-L-cysteine + [acceptor protein]-N(6)-ubiquitinyl-L-lysine.</text>
        <dbReference type="EC" id="2.3.2.31"/>
    </reaction>
</comment>
<evidence type="ECO:0000256" key="4">
    <source>
        <dbReference type="ARBA" id="ARBA00022679"/>
    </source>
</evidence>
<evidence type="ECO:0000259" key="14">
    <source>
        <dbReference type="PROSITE" id="PS51873"/>
    </source>
</evidence>
<dbReference type="Gene3D" id="1.20.120.1750">
    <property type="match status" value="1"/>
</dbReference>
<dbReference type="STRING" id="1314777.A0A164XNI8"/>
<dbReference type="InterPro" id="IPR044066">
    <property type="entry name" value="TRIAD_supradom"/>
</dbReference>
<comment type="pathway">
    <text evidence="2">Protein modification; protein ubiquitination.</text>
</comment>
<dbReference type="CDD" id="cd20341">
    <property type="entry name" value="BRcat_RBR_RNF14"/>
    <property type="match status" value="1"/>
</dbReference>
<dbReference type="PANTHER" id="PTHR11685">
    <property type="entry name" value="RBR FAMILY RING FINGER AND IBR DOMAIN-CONTAINING"/>
    <property type="match status" value="1"/>
</dbReference>
<evidence type="ECO:0000256" key="10">
    <source>
        <dbReference type="ARBA" id="ARBA00044508"/>
    </source>
</evidence>
<dbReference type="PROSITE" id="PS51873">
    <property type="entry name" value="TRIAD"/>
    <property type="match status" value="1"/>
</dbReference>
<dbReference type="CDD" id="cd20354">
    <property type="entry name" value="Rcat_RBR_RNF14"/>
    <property type="match status" value="1"/>
</dbReference>
<dbReference type="InterPro" id="IPR002867">
    <property type="entry name" value="IBR_dom"/>
</dbReference>
<evidence type="ECO:0000256" key="1">
    <source>
        <dbReference type="ARBA" id="ARBA00001798"/>
    </source>
</evidence>
<evidence type="ECO:0000256" key="7">
    <source>
        <dbReference type="ARBA" id="ARBA00022771"/>
    </source>
</evidence>
<dbReference type="SMART" id="SM00591">
    <property type="entry name" value="RWD"/>
    <property type="match status" value="1"/>
</dbReference>
<dbReference type="EC" id="2.3.2.31" evidence="3"/>
<dbReference type="InterPro" id="IPR006575">
    <property type="entry name" value="RWD_dom"/>
</dbReference>
<evidence type="ECO:0000256" key="2">
    <source>
        <dbReference type="ARBA" id="ARBA00004906"/>
    </source>
</evidence>
<dbReference type="InterPro" id="IPR013083">
    <property type="entry name" value="Znf_RING/FYVE/PHD"/>
</dbReference>
<proteinExistence type="inferred from homology"/>
<keyword evidence="5" id="KW-0479">Metal-binding</keyword>
<dbReference type="CDD" id="cd23820">
    <property type="entry name" value="RWD_RNF14"/>
    <property type="match status" value="1"/>
</dbReference>
<keyword evidence="4" id="KW-0808">Transferase</keyword>
<evidence type="ECO:0000313" key="15">
    <source>
        <dbReference type="EMBL" id="KZS96148.1"/>
    </source>
</evidence>
<dbReference type="PROSITE" id="PS50089">
    <property type="entry name" value="ZF_RING_2"/>
    <property type="match status" value="1"/>
</dbReference>
<evidence type="ECO:0000313" key="16">
    <source>
        <dbReference type="Proteomes" id="UP000076722"/>
    </source>
</evidence>
<dbReference type="InterPro" id="IPR047548">
    <property type="entry name" value="Rcat_RBR_RNF14"/>
</dbReference>
<organism evidence="15 16">
    <name type="scientific">Sistotremastrum niveocremeum HHB9708</name>
    <dbReference type="NCBI Taxonomy" id="1314777"/>
    <lineage>
        <taxon>Eukaryota</taxon>
        <taxon>Fungi</taxon>
        <taxon>Dikarya</taxon>
        <taxon>Basidiomycota</taxon>
        <taxon>Agaricomycotina</taxon>
        <taxon>Agaricomycetes</taxon>
        <taxon>Sistotremastrales</taxon>
        <taxon>Sistotremastraceae</taxon>
        <taxon>Sertulicium</taxon>
        <taxon>Sertulicium niveocremeum</taxon>
    </lineage>
</organism>
<keyword evidence="16" id="KW-1185">Reference proteome</keyword>
<evidence type="ECO:0000256" key="3">
    <source>
        <dbReference type="ARBA" id="ARBA00012251"/>
    </source>
</evidence>
<dbReference type="InterPro" id="IPR001841">
    <property type="entry name" value="Znf_RING"/>
</dbReference>
<dbReference type="Gene3D" id="3.10.110.10">
    <property type="entry name" value="Ubiquitin Conjugating Enzyme"/>
    <property type="match status" value="1"/>
</dbReference>
<dbReference type="Gene3D" id="3.30.40.10">
    <property type="entry name" value="Zinc/RING finger domain, C3HC4 (zinc finger)"/>
    <property type="match status" value="1"/>
</dbReference>
<dbReference type="InterPro" id="IPR016135">
    <property type="entry name" value="UBQ-conjugating_enzyme/RWD"/>
</dbReference>
<dbReference type="OrthoDB" id="1431934at2759"/>
<evidence type="ECO:0000259" key="13">
    <source>
        <dbReference type="PROSITE" id="PS50908"/>
    </source>
</evidence>
<evidence type="ECO:0000256" key="9">
    <source>
        <dbReference type="ARBA" id="ARBA00022833"/>
    </source>
</evidence>
<gene>
    <name evidence="15" type="ORF">SISNIDRAFT_477911</name>
</gene>